<accession>A0A0K0FCI9</accession>
<dbReference type="AlphaFoldDB" id="A0A0K0FCI9"/>
<feature type="chain" id="PRO_5005329486" evidence="1">
    <location>
        <begin position="24"/>
        <end position="239"/>
    </location>
</feature>
<dbReference type="Proteomes" id="UP000035680">
    <property type="component" value="Unassembled WGS sequence"/>
</dbReference>
<evidence type="ECO:0000256" key="1">
    <source>
        <dbReference type="SAM" id="SignalP"/>
    </source>
</evidence>
<reference evidence="2" key="1">
    <citation type="submission" date="2014-07" db="EMBL/GenBank/DDBJ databases">
        <authorList>
            <person name="Martin A.A"/>
            <person name="De Silva N."/>
        </authorList>
    </citation>
    <scope>NUCLEOTIDE SEQUENCE</scope>
</reference>
<keyword evidence="2" id="KW-1185">Reference proteome</keyword>
<dbReference type="WBParaSite" id="SVE_0655400.1">
    <property type="protein sequence ID" value="SVE_0655400.1"/>
    <property type="gene ID" value="SVE_0655400"/>
</dbReference>
<name>A0A0K0FCI9_STRVS</name>
<keyword evidence="1" id="KW-0732">Signal</keyword>
<evidence type="ECO:0000313" key="2">
    <source>
        <dbReference type="Proteomes" id="UP000035680"/>
    </source>
</evidence>
<feature type="signal peptide" evidence="1">
    <location>
        <begin position="1"/>
        <end position="23"/>
    </location>
</feature>
<sequence>MWSINNFCIFILLLLASVNYSISIALYDPRSQLSSPRSGCLISSLIPDFGSQNFFPEFDLNKILAGINLGLFLPGFLRPSKPSKPATPPVSGEVDIWGRPVIPPTIVFNDTLKNETCLKAINETEGNRYVILKYEKYSHLISDNDTDETYLEYVILKLPIFKSLRIPHNPPKKKRICVEFLGHASNMSYACSIIECFWDEEDLTTKPTVKPTVKPSGGYLVISKMRKQIVEQISKYVKF</sequence>
<reference evidence="3" key="2">
    <citation type="submission" date="2015-08" db="UniProtKB">
        <authorList>
            <consortium name="WormBaseParasite"/>
        </authorList>
    </citation>
    <scope>IDENTIFICATION</scope>
</reference>
<evidence type="ECO:0000313" key="3">
    <source>
        <dbReference type="WBParaSite" id="SVE_0655400.1"/>
    </source>
</evidence>
<organism evidence="2 3">
    <name type="scientific">Strongyloides venezuelensis</name>
    <name type="common">Threadworm</name>
    <dbReference type="NCBI Taxonomy" id="75913"/>
    <lineage>
        <taxon>Eukaryota</taxon>
        <taxon>Metazoa</taxon>
        <taxon>Ecdysozoa</taxon>
        <taxon>Nematoda</taxon>
        <taxon>Chromadorea</taxon>
        <taxon>Rhabditida</taxon>
        <taxon>Tylenchina</taxon>
        <taxon>Panagrolaimomorpha</taxon>
        <taxon>Strongyloidoidea</taxon>
        <taxon>Strongyloididae</taxon>
        <taxon>Strongyloides</taxon>
    </lineage>
</organism>
<protein>
    <submittedName>
        <fullName evidence="3">Uncharacterized protein</fullName>
    </submittedName>
</protein>
<proteinExistence type="predicted"/>